<dbReference type="PANTHER" id="PTHR24186:SF37">
    <property type="entry name" value="PGG DOMAIN-CONTAINING PROTEIN"/>
    <property type="match status" value="1"/>
</dbReference>
<dbReference type="PANTHER" id="PTHR24186">
    <property type="entry name" value="PROTEIN PHOSPHATASE 1 REGULATORY SUBUNIT"/>
    <property type="match status" value="1"/>
</dbReference>
<feature type="domain" description="PGG" evidence="8">
    <location>
        <begin position="109"/>
        <end position="214"/>
    </location>
</feature>
<dbReference type="InParanoid" id="K4ADW8"/>
<feature type="transmembrane region" description="Helical" evidence="7">
    <location>
        <begin position="169"/>
        <end position="191"/>
    </location>
</feature>
<dbReference type="EnsemblPlants" id="KQK91629">
    <property type="protein sequence ID" value="KQK91629"/>
    <property type="gene ID" value="SETIT_037075mg"/>
</dbReference>
<dbReference type="STRING" id="4555.K4ADW8"/>
<keyword evidence="2 7" id="KW-0812">Transmembrane</keyword>
<name>K4ADW8_SETIT</name>
<dbReference type="Proteomes" id="UP000004995">
    <property type="component" value="Unassembled WGS sequence"/>
</dbReference>
<dbReference type="AlphaFoldDB" id="K4ADW8"/>
<keyword evidence="6 7" id="KW-0472">Membrane</keyword>
<evidence type="ECO:0000256" key="4">
    <source>
        <dbReference type="ARBA" id="ARBA00022989"/>
    </source>
</evidence>
<dbReference type="OMA" id="QPKTHIS"/>
<dbReference type="Pfam" id="PF13962">
    <property type="entry name" value="PGG"/>
    <property type="match status" value="1"/>
</dbReference>
<evidence type="ECO:0000256" key="2">
    <source>
        <dbReference type="ARBA" id="ARBA00022692"/>
    </source>
</evidence>
<feature type="transmembrane region" description="Helical" evidence="7">
    <location>
        <begin position="203"/>
        <end position="219"/>
    </location>
</feature>
<dbReference type="EMBL" id="AGNK02006051">
    <property type="status" value="NOT_ANNOTATED_CDS"/>
    <property type="molecule type" value="Genomic_DNA"/>
</dbReference>
<dbReference type="Gramene" id="KQK91629">
    <property type="protein sequence ID" value="KQK91629"/>
    <property type="gene ID" value="SETIT_037075mg"/>
</dbReference>
<proteinExistence type="predicted"/>
<evidence type="ECO:0000256" key="5">
    <source>
        <dbReference type="ARBA" id="ARBA00023043"/>
    </source>
</evidence>
<sequence length="263" mass="28843">MALSAAAACRQLLVGHVPQMTRPLEPAASTTRRAIKGTLPTPQFTKQADPSELLRAGSELTVMNGGGAGMGEDPMYPLPPPPMMEAPQPHGHVRATANHQQQRPAAANNWAGNDANTLLVVATLITTLTYQLGSSIPGGYWQDTQLPVDGKRPHTAGDPVMRDLHPQRYWVFMVASWMGFAGSMLMTLSLLVRMPVDSRHVRWSFAVAYASLVLTFRLSQPKTHISLDILIWVAVTAFLWLMISVRTEHRARIVRLFCCAGDN</sequence>
<evidence type="ECO:0000256" key="7">
    <source>
        <dbReference type="SAM" id="Phobius"/>
    </source>
</evidence>
<keyword evidence="3" id="KW-0677">Repeat</keyword>
<evidence type="ECO:0000259" key="8">
    <source>
        <dbReference type="Pfam" id="PF13962"/>
    </source>
</evidence>
<feature type="transmembrane region" description="Helical" evidence="7">
    <location>
        <begin position="225"/>
        <end position="245"/>
    </location>
</feature>
<organism evidence="9 10">
    <name type="scientific">Setaria italica</name>
    <name type="common">Foxtail millet</name>
    <name type="synonym">Panicum italicum</name>
    <dbReference type="NCBI Taxonomy" id="4555"/>
    <lineage>
        <taxon>Eukaryota</taxon>
        <taxon>Viridiplantae</taxon>
        <taxon>Streptophyta</taxon>
        <taxon>Embryophyta</taxon>
        <taxon>Tracheophyta</taxon>
        <taxon>Spermatophyta</taxon>
        <taxon>Magnoliopsida</taxon>
        <taxon>Liliopsida</taxon>
        <taxon>Poales</taxon>
        <taxon>Poaceae</taxon>
        <taxon>PACMAD clade</taxon>
        <taxon>Panicoideae</taxon>
        <taxon>Panicodae</taxon>
        <taxon>Paniceae</taxon>
        <taxon>Cenchrinae</taxon>
        <taxon>Setaria</taxon>
    </lineage>
</organism>
<evidence type="ECO:0000256" key="1">
    <source>
        <dbReference type="ARBA" id="ARBA00004141"/>
    </source>
</evidence>
<comment type="subcellular location">
    <subcellularLocation>
        <location evidence="1">Membrane</location>
        <topology evidence="1">Multi-pass membrane protein</topology>
    </subcellularLocation>
</comment>
<evidence type="ECO:0000256" key="3">
    <source>
        <dbReference type="ARBA" id="ARBA00022737"/>
    </source>
</evidence>
<dbReference type="HOGENOM" id="CLU_1059257_0_0_1"/>
<accession>K4ADW8</accession>
<protein>
    <recommendedName>
        <fullName evidence="8">PGG domain-containing protein</fullName>
    </recommendedName>
</protein>
<evidence type="ECO:0000313" key="10">
    <source>
        <dbReference type="Proteomes" id="UP000004995"/>
    </source>
</evidence>
<keyword evidence="10" id="KW-1185">Reference proteome</keyword>
<evidence type="ECO:0000313" key="9">
    <source>
        <dbReference type="EnsemblPlants" id="KQK91629"/>
    </source>
</evidence>
<reference evidence="9" key="2">
    <citation type="submission" date="2018-08" db="UniProtKB">
        <authorList>
            <consortium name="EnsemblPlants"/>
        </authorList>
    </citation>
    <scope>IDENTIFICATION</scope>
    <source>
        <strain evidence="9">Yugu1</strain>
    </source>
</reference>
<dbReference type="eggNOG" id="ENOG502SPWF">
    <property type="taxonomic scope" value="Eukaryota"/>
</dbReference>
<dbReference type="InterPro" id="IPR026961">
    <property type="entry name" value="PGG_dom"/>
</dbReference>
<reference evidence="10" key="1">
    <citation type="journal article" date="2012" name="Nat. Biotechnol.">
        <title>Reference genome sequence of the model plant Setaria.</title>
        <authorList>
            <person name="Bennetzen J.L."/>
            <person name="Schmutz J."/>
            <person name="Wang H."/>
            <person name="Percifield R."/>
            <person name="Hawkins J."/>
            <person name="Pontaroli A.C."/>
            <person name="Estep M."/>
            <person name="Feng L."/>
            <person name="Vaughn J.N."/>
            <person name="Grimwood J."/>
            <person name="Jenkins J."/>
            <person name="Barry K."/>
            <person name="Lindquist E."/>
            <person name="Hellsten U."/>
            <person name="Deshpande S."/>
            <person name="Wang X."/>
            <person name="Wu X."/>
            <person name="Mitros T."/>
            <person name="Triplett J."/>
            <person name="Yang X."/>
            <person name="Ye C.Y."/>
            <person name="Mauro-Herrera M."/>
            <person name="Wang L."/>
            <person name="Li P."/>
            <person name="Sharma M."/>
            <person name="Sharma R."/>
            <person name="Ronald P.C."/>
            <person name="Panaud O."/>
            <person name="Kellogg E.A."/>
            <person name="Brutnell T.P."/>
            <person name="Doust A.N."/>
            <person name="Tuskan G.A."/>
            <person name="Rokhsar D."/>
            <person name="Devos K.M."/>
        </authorList>
    </citation>
    <scope>NUCLEOTIDE SEQUENCE [LARGE SCALE GENOMIC DNA]</scope>
    <source>
        <strain evidence="10">cv. Yugu1</strain>
    </source>
</reference>
<evidence type="ECO:0000256" key="6">
    <source>
        <dbReference type="ARBA" id="ARBA00023136"/>
    </source>
</evidence>
<dbReference type="GO" id="GO:0016020">
    <property type="term" value="C:membrane"/>
    <property type="evidence" value="ECO:0000318"/>
    <property type="project" value="GO_Central"/>
</dbReference>
<keyword evidence="4 7" id="KW-1133">Transmembrane helix</keyword>
<keyword evidence="5" id="KW-0040">ANK repeat</keyword>